<dbReference type="PANTHER" id="PTHR46910:SF17">
    <property type="entry name" value="SCFA-RELATED"/>
    <property type="match status" value="1"/>
</dbReference>
<feature type="compositionally biased region" description="Polar residues" evidence="3">
    <location>
        <begin position="647"/>
        <end position="663"/>
    </location>
</feature>
<dbReference type="CDD" id="cd00067">
    <property type="entry name" value="GAL4"/>
    <property type="match status" value="1"/>
</dbReference>
<sequence length="812" mass="90398">MVPIVSESVSNQANEQRPRKRVRMACNRCRRQKLKCDTERPCALCTRSGVECVTDSRDASWYREQDRSSIIESGGPPATTTPRPGREFNNPITSNAWSMGTQWQPTSFQATGHLNEDTRIPQNSPRDTSAVKLTQQQLSPDTSLNTDTSALPGGSGNIQALSSDVVPINQILGLDLPSKPVSDHLINVYFESVHWFMVLFHEPSFRQRYDAIMVAGQASLSDTSFLVCLMLLLAIGARYIDPASNLPREVADTDLDALQRKLLDKTRVHLLDIIEVGGVEGVQICVLLSTFYLYHDRPNLAFAIHGMGVKCAHAMYLHQEATWKEPTALTREVKRRVWWAFFYSIIFGRPRSVRDEESNVAMVRNLEDTATRHPAFNSTENVSGSSFPVTIFSYQRYKFRLYTIAARVMRDIYFGNSSTPLTSVSQTIQSISRDLESWFQSLPPELKHSSGSDSNLVMQQDQEPPKNNIVRMFRLQAMTLQLAYDNIQILLHRPLLQLPIGSDSLQSIHSIITRARGSTANEQDLSAIDGTVLSMSKAQCYKSAIRTACLNVSIVQEARHTHAASYVGIQMFTAGMVLSIAALSAPLSSEAQQAKRAIGRIVSTMASIGNETLLSAQSQQVLKQLVRLILEKEMNSIFAETTGQFDTLQPGKSNFQDPSQPMLCQSPPVPTQNASDNPQSTVQTDPIPCERTGDSSMVRRYDLDTETQPDEFMQETWNDILPTASFDYSEGISSVRQVFSQTAHPQVTRPGWTDYPVNPSLLTESAEPEGNIARPFRFSPPGNGFQGVGQAWLWDDGPLQPVNMESGENSTF</sequence>
<feature type="region of interest" description="Disordered" evidence="3">
    <location>
        <begin position="63"/>
        <end position="99"/>
    </location>
</feature>
<proteinExistence type="predicted"/>
<feature type="region of interest" description="Disordered" evidence="3">
    <location>
        <begin position="647"/>
        <end position="694"/>
    </location>
</feature>
<organism evidence="5">
    <name type="scientific">Fusarium oxysporum (strain Fo5176)</name>
    <name type="common">Fusarium vascular wilt</name>
    <dbReference type="NCBI Taxonomy" id="660025"/>
    <lineage>
        <taxon>Eukaryota</taxon>
        <taxon>Fungi</taxon>
        <taxon>Dikarya</taxon>
        <taxon>Ascomycota</taxon>
        <taxon>Pezizomycotina</taxon>
        <taxon>Sordariomycetes</taxon>
        <taxon>Hypocreomycetidae</taxon>
        <taxon>Hypocreales</taxon>
        <taxon>Nectriaceae</taxon>
        <taxon>Fusarium</taxon>
        <taxon>Fusarium oxysporum species complex</taxon>
    </lineage>
</organism>
<gene>
    <name evidence="5" type="ORF">FOXB_02966</name>
</gene>
<dbReference type="GO" id="GO:0000981">
    <property type="term" value="F:DNA-binding transcription factor activity, RNA polymerase II-specific"/>
    <property type="evidence" value="ECO:0007669"/>
    <property type="project" value="InterPro"/>
</dbReference>
<reference evidence="5" key="1">
    <citation type="journal article" date="2012" name="Mol. Plant Microbe Interact.">
        <title>A highly conserved effector in Fusarium oxysporum is required for full virulence on Arabidopsis.</title>
        <authorList>
            <person name="Thatcher L.F."/>
            <person name="Gardiner D.M."/>
            <person name="Kazan K."/>
            <person name="Manners J."/>
        </authorList>
    </citation>
    <scope>NUCLEOTIDE SEQUENCE [LARGE SCALE GENOMIC DNA]</scope>
    <source>
        <strain evidence="5">Fo5176</strain>
    </source>
</reference>
<comment type="caution">
    <text evidence="5">The sequence shown here is derived from an EMBL/GenBank/DDBJ whole genome shotgun (WGS) entry which is preliminary data.</text>
</comment>
<dbReference type="GO" id="GO:0006351">
    <property type="term" value="P:DNA-templated transcription"/>
    <property type="evidence" value="ECO:0007669"/>
    <property type="project" value="InterPro"/>
</dbReference>
<name>F9F991_FUSOF</name>
<dbReference type="InterPro" id="IPR036864">
    <property type="entry name" value="Zn2-C6_fun-type_DNA-bd_sf"/>
</dbReference>
<dbReference type="PROSITE" id="PS50048">
    <property type="entry name" value="ZN2_CY6_FUNGAL_2"/>
    <property type="match status" value="1"/>
</dbReference>
<dbReference type="Pfam" id="PF00172">
    <property type="entry name" value="Zn_clus"/>
    <property type="match status" value="1"/>
</dbReference>
<dbReference type="PANTHER" id="PTHR46910">
    <property type="entry name" value="TRANSCRIPTION FACTOR PDR1"/>
    <property type="match status" value="1"/>
</dbReference>
<feature type="compositionally biased region" description="Polar residues" evidence="3">
    <location>
        <begin position="90"/>
        <end position="99"/>
    </location>
</feature>
<keyword evidence="1" id="KW-0479">Metal-binding</keyword>
<keyword evidence="2" id="KW-0539">Nucleus</keyword>
<evidence type="ECO:0000256" key="1">
    <source>
        <dbReference type="ARBA" id="ARBA00022723"/>
    </source>
</evidence>
<feature type="region of interest" description="Disordered" evidence="3">
    <location>
        <begin position="116"/>
        <end position="151"/>
    </location>
</feature>
<evidence type="ECO:0000256" key="3">
    <source>
        <dbReference type="SAM" id="MobiDB-lite"/>
    </source>
</evidence>
<dbReference type="STRING" id="660025.F9F991"/>
<dbReference type="GO" id="GO:0003677">
    <property type="term" value="F:DNA binding"/>
    <property type="evidence" value="ECO:0007669"/>
    <property type="project" value="InterPro"/>
</dbReference>
<dbReference type="Pfam" id="PF04082">
    <property type="entry name" value="Fungal_trans"/>
    <property type="match status" value="1"/>
</dbReference>
<dbReference type="AlphaFoldDB" id="F9F991"/>
<dbReference type="SUPFAM" id="SSF57701">
    <property type="entry name" value="Zn2/Cys6 DNA-binding domain"/>
    <property type="match status" value="1"/>
</dbReference>
<dbReference type="GO" id="GO:0008270">
    <property type="term" value="F:zinc ion binding"/>
    <property type="evidence" value="ECO:0007669"/>
    <property type="project" value="InterPro"/>
</dbReference>
<feature type="domain" description="Zn(2)-C6 fungal-type" evidence="4">
    <location>
        <begin position="25"/>
        <end position="54"/>
    </location>
</feature>
<dbReference type="InterPro" id="IPR007219">
    <property type="entry name" value="XnlR_reg_dom"/>
</dbReference>
<dbReference type="CDD" id="cd12148">
    <property type="entry name" value="fungal_TF_MHR"/>
    <property type="match status" value="1"/>
</dbReference>
<accession>F9F991</accession>
<protein>
    <recommendedName>
        <fullName evidence="4">Zn(2)-C6 fungal-type domain-containing protein</fullName>
    </recommendedName>
</protein>
<dbReference type="InterPro" id="IPR001138">
    <property type="entry name" value="Zn2Cys6_DnaBD"/>
</dbReference>
<feature type="compositionally biased region" description="Low complexity" evidence="3">
    <location>
        <begin position="74"/>
        <end position="83"/>
    </location>
</feature>
<feature type="compositionally biased region" description="Polar residues" evidence="3">
    <location>
        <begin position="120"/>
        <end position="149"/>
    </location>
</feature>
<evidence type="ECO:0000259" key="4">
    <source>
        <dbReference type="PROSITE" id="PS50048"/>
    </source>
</evidence>
<feature type="compositionally biased region" description="Polar residues" evidence="3">
    <location>
        <begin position="671"/>
        <end position="684"/>
    </location>
</feature>
<dbReference type="InterPro" id="IPR050987">
    <property type="entry name" value="AtrR-like"/>
</dbReference>
<dbReference type="EMBL" id="AFQF01000979">
    <property type="protein sequence ID" value="EGU86532.1"/>
    <property type="molecule type" value="Genomic_DNA"/>
</dbReference>
<evidence type="ECO:0000313" key="5">
    <source>
        <dbReference type="EMBL" id="EGU86532.1"/>
    </source>
</evidence>
<evidence type="ECO:0000256" key="2">
    <source>
        <dbReference type="ARBA" id="ARBA00023242"/>
    </source>
</evidence>
<dbReference type="PROSITE" id="PS00463">
    <property type="entry name" value="ZN2_CY6_FUNGAL_1"/>
    <property type="match status" value="1"/>
</dbReference>
<dbReference type="SMART" id="SM00066">
    <property type="entry name" value="GAL4"/>
    <property type="match status" value="1"/>
</dbReference>
<dbReference type="OrthoDB" id="3266505at2759"/>
<dbReference type="Gene3D" id="4.10.240.10">
    <property type="entry name" value="Zn(2)-C6 fungal-type DNA-binding domain"/>
    <property type="match status" value="1"/>
</dbReference>